<proteinExistence type="predicted"/>
<reference evidence="2 3" key="1">
    <citation type="submission" date="2014-08" db="EMBL/GenBank/DDBJ databases">
        <title>Complete genome sequence of Corynebacterium sphenisci CECT 5990(T) (=DSM 44792(T)), isolated from healthy wild penguins.</title>
        <authorList>
            <person name="Ruckert C."/>
            <person name="Albersmeier A."/>
            <person name="Winkler A."/>
            <person name="Kalinowski J."/>
        </authorList>
    </citation>
    <scope>NUCLEOTIDE SEQUENCE [LARGE SCALE GENOMIC DNA]</scope>
    <source>
        <strain evidence="2 3">DSM 44792</strain>
    </source>
</reference>
<evidence type="ECO:0000313" key="3">
    <source>
        <dbReference type="Proteomes" id="UP000185469"/>
    </source>
</evidence>
<evidence type="ECO:0000256" key="1">
    <source>
        <dbReference type="SAM" id="Phobius"/>
    </source>
</evidence>
<keyword evidence="1" id="KW-1133">Transmembrane helix</keyword>
<keyword evidence="1" id="KW-0472">Membrane</keyword>
<evidence type="ECO:0000313" key="2">
    <source>
        <dbReference type="EMBL" id="APT91034.1"/>
    </source>
</evidence>
<dbReference type="EMBL" id="CP009248">
    <property type="protein sequence ID" value="APT91034.1"/>
    <property type="molecule type" value="Genomic_DNA"/>
</dbReference>
<protein>
    <submittedName>
        <fullName evidence="2">Uncharacterized protein</fullName>
    </submittedName>
</protein>
<organism evidence="2 3">
    <name type="scientific">Corynebacterium sphenisci DSM 44792</name>
    <dbReference type="NCBI Taxonomy" id="1437874"/>
    <lineage>
        <taxon>Bacteria</taxon>
        <taxon>Bacillati</taxon>
        <taxon>Actinomycetota</taxon>
        <taxon>Actinomycetes</taxon>
        <taxon>Mycobacteriales</taxon>
        <taxon>Corynebacteriaceae</taxon>
        <taxon>Corynebacterium</taxon>
    </lineage>
</organism>
<accession>A0A1L7CYX9</accession>
<name>A0A1L7CYX9_9CORY</name>
<keyword evidence="1" id="KW-0812">Transmembrane</keyword>
<dbReference type="KEGG" id="csph:CSPHI_08300"/>
<keyword evidence="3" id="KW-1185">Reference proteome</keyword>
<gene>
    <name evidence="2" type="ORF">CSPHI_08300</name>
</gene>
<dbReference type="STRING" id="1437874.CSPHI_08300"/>
<sequence length="177" mass="19252">MERRAAACGGDEACLAGVLPDDATLLLIGAVGTGLWLLCTGAIGWWIGRRLVHRDRTRAAAVAAGNAESEATEARRLQVIRRNEARAGRHRQEVHEWRRANAECNAAWGTALRRAFGLPAEGDWAGAWAGAAERRAYAAHRVGALELDPGLPRFTREALSPTRDDLIEQLRRGRAAD</sequence>
<dbReference type="AlphaFoldDB" id="A0A1L7CYX9"/>
<dbReference type="Proteomes" id="UP000185469">
    <property type="component" value="Chromosome"/>
</dbReference>
<feature type="transmembrane region" description="Helical" evidence="1">
    <location>
        <begin position="25"/>
        <end position="48"/>
    </location>
</feature>